<dbReference type="KEGG" id="amr:AM1_3412"/>
<sequence>MTIYIIKDTVSSMADCADISNELDGLGSARVIAVSGSQL</sequence>
<name>B0C059_ACAM1</name>
<accession>B0C059</accession>
<dbReference type="Proteomes" id="UP000000268">
    <property type="component" value="Chromosome"/>
</dbReference>
<evidence type="ECO:0000313" key="1">
    <source>
        <dbReference type="EMBL" id="ABW28406.1"/>
    </source>
</evidence>
<organism evidence="1 2">
    <name type="scientific">Acaryochloris marina (strain MBIC 11017)</name>
    <dbReference type="NCBI Taxonomy" id="329726"/>
    <lineage>
        <taxon>Bacteria</taxon>
        <taxon>Bacillati</taxon>
        <taxon>Cyanobacteriota</taxon>
        <taxon>Cyanophyceae</taxon>
        <taxon>Acaryochloridales</taxon>
        <taxon>Acaryochloridaceae</taxon>
        <taxon>Acaryochloris</taxon>
    </lineage>
</organism>
<dbReference type="AlphaFoldDB" id="B0C059"/>
<protein>
    <submittedName>
        <fullName evidence="1">Uncharacterized protein</fullName>
    </submittedName>
</protein>
<dbReference type="STRING" id="329726.AM1_3412"/>
<dbReference type="HOGENOM" id="CLU_3302981_0_0_3"/>
<reference evidence="1 2" key="1">
    <citation type="journal article" date="2008" name="Proc. Natl. Acad. Sci. U.S.A.">
        <title>Niche adaptation and genome expansion in the chlorophyll d-producing cyanobacterium Acaryochloris marina.</title>
        <authorList>
            <person name="Swingley W.D."/>
            <person name="Chen M."/>
            <person name="Cheung P.C."/>
            <person name="Conrad A.L."/>
            <person name="Dejesa L.C."/>
            <person name="Hao J."/>
            <person name="Honchak B.M."/>
            <person name="Karbach L.E."/>
            <person name="Kurdoglu A."/>
            <person name="Lahiri S."/>
            <person name="Mastrian S.D."/>
            <person name="Miyashita H."/>
            <person name="Page L."/>
            <person name="Ramakrishna P."/>
            <person name="Satoh S."/>
            <person name="Sattley W.M."/>
            <person name="Shimada Y."/>
            <person name="Taylor H.L."/>
            <person name="Tomo T."/>
            <person name="Tsuchiya T."/>
            <person name="Wang Z.T."/>
            <person name="Raymond J."/>
            <person name="Mimuro M."/>
            <person name="Blankenship R.E."/>
            <person name="Touchman J.W."/>
        </authorList>
    </citation>
    <scope>NUCLEOTIDE SEQUENCE [LARGE SCALE GENOMIC DNA]</scope>
    <source>
        <strain evidence="2">MBIC 11017</strain>
    </source>
</reference>
<proteinExistence type="predicted"/>
<dbReference type="EMBL" id="CP000828">
    <property type="protein sequence ID" value="ABW28406.1"/>
    <property type="molecule type" value="Genomic_DNA"/>
</dbReference>
<keyword evidence="2" id="KW-1185">Reference proteome</keyword>
<evidence type="ECO:0000313" key="2">
    <source>
        <dbReference type="Proteomes" id="UP000000268"/>
    </source>
</evidence>
<gene>
    <name evidence="1" type="ordered locus">AM1_3412</name>
</gene>